<organism evidence="2 3">
    <name type="scientific">Actinomadura rudentiformis</name>
    <dbReference type="NCBI Taxonomy" id="359158"/>
    <lineage>
        <taxon>Bacteria</taxon>
        <taxon>Bacillati</taxon>
        <taxon>Actinomycetota</taxon>
        <taxon>Actinomycetes</taxon>
        <taxon>Streptosporangiales</taxon>
        <taxon>Thermomonosporaceae</taxon>
        <taxon>Actinomadura</taxon>
    </lineage>
</organism>
<reference evidence="2 3" key="1">
    <citation type="submission" date="2019-09" db="EMBL/GenBank/DDBJ databases">
        <title>Actinomadura physcomitrii sp. nov., a novel actinomycete isolated from moss [Physcomitrium sphaericum (Ludw) Fuernr].</title>
        <authorList>
            <person name="Zhuang X."/>
            <person name="Liu C."/>
        </authorList>
    </citation>
    <scope>NUCLEOTIDE SEQUENCE [LARGE SCALE GENOMIC DNA]</scope>
    <source>
        <strain evidence="2 3">HMC1</strain>
    </source>
</reference>
<keyword evidence="1" id="KW-0812">Transmembrane</keyword>
<feature type="transmembrane region" description="Helical" evidence="1">
    <location>
        <begin position="149"/>
        <end position="165"/>
    </location>
</feature>
<proteinExistence type="predicted"/>
<dbReference type="OrthoDB" id="3469491at2"/>
<evidence type="ECO:0000313" key="2">
    <source>
        <dbReference type="EMBL" id="KAB2349034.1"/>
    </source>
</evidence>
<gene>
    <name evidence="2" type="ORF">F8566_14960</name>
</gene>
<evidence type="ECO:0000313" key="3">
    <source>
        <dbReference type="Proteomes" id="UP000468735"/>
    </source>
</evidence>
<accession>A0A6H9YTU4</accession>
<feature type="transmembrane region" description="Helical" evidence="1">
    <location>
        <begin position="55"/>
        <end position="76"/>
    </location>
</feature>
<name>A0A6H9YTU4_9ACTN</name>
<dbReference type="Proteomes" id="UP000468735">
    <property type="component" value="Unassembled WGS sequence"/>
</dbReference>
<feature type="transmembrane region" description="Helical" evidence="1">
    <location>
        <begin position="124"/>
        <end position="142"/>
    </location>
</feature>
<keyword evidence="1" id="KW-0472">Membrane</keyword>
<keyword evidence="1" id="KW-1133">Transmembrane helix</keyword>
<dbReference type="EMBL" id="WBMT01000006">
    <property type="protein sequence ID" value="KAB2349034.1"/>
    <property type="molecule type" value="Genomic_DNA"/>
</dbReference>
<dbReference type="RefSeq" id="WP_151560808.1">
    <property type="nucleotide sequence ID" value="NZ_WBMT01000006.1"/>
</dbReference>
<keyword evidence="3" id="KW-1185">Reference proteome</keyword>
<protein>
    <submittedName>
        <fullName evidence="2">Uncharacterized protein</fullName>
    </submittedName>
</protein>
<evidence type="ECO:0000256" key="1">
    <source>
        <dbReference type="SAM" id="Phobius"/>
    </source>
</evidence>
<feature type="transmembrane region" description="Helical" evidence="1">
    <location>
        <begin position="197"/>
        <end position="215"/>
    </location>
</feature>
<dbReference type="AlphaFoldDB" id="A0A6H9YTU4"/>
<feature type="transmembrane region" description="Helical" evidence="1">
    <location>
        <begin position="171"/>
        <end position="188"/>
    </location>
</feature>
<sequence>MRAPTTPGTPPTGHTTGAAYLPWLAVIAIAYSLTHHIGFGLAWLGNAGETRWADWVDLITPYAVLLPAAAALRAGGAAPRLWILYLAGALTYVEGHGIHLAANSVSNAEPSDLVHLWDEVVGHYLWYGGLAVVFAALAAALARRPPARGPLPALLALITGVTFTTNALEGGTAVAGIAVAAAFTAWGWRTRGTLGRVMIYTFAPALILLIAYGIMHGGFPEPSDIGWV</sequence>
<feature type="transmembrane region" description="Helical" evidence="1">
    <location>
        <begin position="20"/>
        <end position="43"/>
    </location>
</feature>
<comment type="caution">
    <text evidence="2">The sequence shown here is derived from an EMBL/GenBank/DDBJ whole genome shotgun (WGS) entry which is preliminary data.</text>
</comment>